<feature type="compositionally biased region" description="Basic and acidic residues" evidence="1">
    <location>
        <begin position="164"/>
        <end position="186"/>
    </location>
</feature>
<dbReference type="eggNOG" id="ENOG502T4GQ">
    <property type="taxonomic scope" value="Eukaryota"/>
</dbReference>
<dbReference type="HOGENOM" id="CLU_912480_0_0_1"/>
<sequence length="305" mass="34935">MLEAGFRRANWSWVSCDPAKLQTLDDKTQRLHETWIPEFEDLDNNSIRFAFPAGYERIGNEPVAFILPSFVGLGPPRLGSMEASQGETEQEGRPSQRNEISQAKTLLQDDEVLQETPPPAEIKPLPESESRLEPHPLQPRESLLDTKTLPDLINPANIMQPPEEQPHEEQSHEEQLHEEQPHEEQPHAQQPNEKGATDDPRFTCVDGFLYYPTLPVLLESLIRARLRIPEDTFGMWRSMLEVWAISYLWGQTMAPEDVLDGIEDDDIKAWFNKETKRFEGGIDRVTITKRKGRLTGTRPIVDIDL</sequence>
<dbReference type="InParanoid" id="W3XK16"/>
<dbReference type="AlphaFoldDB" id="W3XK16"/>
<reference evidence="3" key="1">
    <citation type="journal article" date="2015" name="BMC Genomics">
        <title>Genomic and transcriptomic analysis of the endophytic fungus Pestalotiopsis fici reveals its lifestyle and high potential for synthesis of natural products.</title>
        <authorList>
            <person name="Wang X."/>
            <person name="Zhang X."/>
            <person name="Liu L."/>
            <person name="Xiang M."/>
            <person name="Wang W."/>
            <person name="Sun X."/>
            <person name="Che Y."/>
            <person name="Guo L."/>
            <person name="Liu G."/>
            <person name="Guo L."/>
            <person name="Wang C."/>
            <person name="Yin W.B."/>
            <person name="Stadler M."/>
            <person name="Zhang X."/>
            <person name="Liu X."/>
        </authorList>
    </citation>
    <scope>NUCLEOTIDE SEQUENCE [LARGE SCALE GENOMIC DNA]</scope>
    <source>
        <strain evidence="3">W106-1 / CGMCC3.15140</strain>
    </source>
</reference>
<dbReference type="OrthoDB" id="3700556at2759"/>
<accession>W3XK16</accession>
<keyword evidence="3" id="KW-1185">Reference proteome</keyword>
<feature type="region of interest" description="Disordered" evidence="1">
    <location>
        <begin position="77"/>
        <end position="199"/>
    </location>
</feature>
<evidence type="ECO:0000313" key="2">
    <source>
        <dbReference type="EMBL" id="ETS85586.1"/>
    </source>
</evidence>
<dbReference type="KEGG" id="pfy:PFICI_03611"/>
<protein>
    <submittedName>
        <fullName evidence="2">Uncharacterized protein</fullName>
    </submittedName>
</protein>
<dbReference type="Proteomes" id="UP000030651">
    <property type="component" value="Unassembled WGS sequence"/>
</dbReference>
<name>W3XK16_PESFW</name>
<evidence type="ECO:0000313" key="3">
    <source>
        <dbReference type="Proteomes" id="UP000030651"/>
    </source>
</evidence>
<gene>
    <name evidence="2" type="ORF">PFICI_03611</name>
</gene>
<dbReference type="GeneID" id="19268624"/>
<dbReference type="EMBL" id="KI912110">
    <property type="protein sequence ID" value="ETS85586.1"/>
    <property type="molecule type" value="Genomic_DNA"/>
</dbReference>
<feature type="compositionally biased region" description="Basic and acidic residues" evidence="1">
    <location>
        <begin position="124"/>
        <end position="134"/>
    </location>
</feature>
<evidence type="ECO:0000256" key="1">
    <source>
        <dbReference type="SAM" id="MobiDB-lite"/>
    </source>
</evidence>
<organism evidence="2 3">
    <name type="scientific">Pestalotiopsis fici (strain W106-1 / CGMCC3.15140)</name>
    <dbReference type="NCBI Taxonomy" id="1229662"/>
    <lineage>
        <taxon>Eukaryota</taxon>
        <taxon>Fungi</taxon>
        <taxon>Dikarya</taxon>
        <taxon>Ascomycota</taxon>
        <taxon>Pezizomycotina</taxon>
        <taxon>Sordariomycetes</taxon>
        <taxon>Xylariomycetidae</taxon>
        <taxon>Amphisphaeriales</taxon>
        <taxon>Sporocadaceae</taxon>
        <taxon>Pestalotiopsis</taxon>
    </lineage>
</organism>
<proteinExistence type="predicted"/>
<dbReference type="RefSeq" id="XP_007830383.1">
    <property type="nucleotide sequence ID" value="XM_007832192.1"/>
</dbReference>
<dbReference type="OMA" id="MLEVWAI"/>